<feature type="compositionally biased region" description="Polar residues" evidence="1">
    <location>
        <begin position="8"/>
        <end position="22"/>
    </location>
</feature>
<evidence type="ECO:0000259" key="2">
    <source>
        <dbReference type="Pfam" id="PF12728"/>
    </source>
</evidence>
<evidence type="ECO:0000313" key="3">
    <source>
        <dbReference type="EMBL" id="BAU49841.1"/>
    </source>
</evidence>
<feature type="domain" description="Helix-turn-helix" evidence="2">
    <location>
        <begin position="33"/>
        <end position="81"/>
    </location>
</feature>
<gene>
    <name evidence="3" type="ORF">SVA_3293</name>
</gene>
<keyword evidence="4" id="KW-1185">Reference proteome</keyword>
<dbReference type="EMBL" id="AP014936">
    <property type="protein sequence ID" value="BAU49841.1"/>
    <property type="molecule type" value="Genomic_DNA"/>
</dbReference>
<reference evidence="3 4" key="1">
    <citation type="submission" date="2015-08" db="EMBL/GenBank/DDBJ databases">
        <title>Complete genome sequence of Sulfurifustis variabilis.</title>
        <authorList>
            <person name="Miura A."/>
            <person name="Kojima H."/>
            <person name="Fukui M."/>
        </authorList>
    </citation>
    <scope>NUCLEOTIDE SEQUENCE [LARGE SCALE GENOMIC DNA]</scope>
    <source>
        <strain evidence="4">skN76</strain>
    </source>
</reference>
<dbReference type="InterPro" id="IPR041657">
    <property type="entry name" value="HTH_17"/>
</dbReference>
<dbReference type="AlphaFoldDB" id="A0A1B4VCW2"/>
<sequence>MLKHANPDPNQVATSLGKSTPRSSEKDGRSETLLTLEQAARFLRMNPESLRRKAKAGEVPGAKIGRSWLFYEPDLVANLRSLYPASRALQGKEENPCSANSRAVRIGTFASRRQMDAAYAELLGLPIESSPKSTKSS</sequence>
<dbReference type="KEGG" id="sva:SVA_3293"/>
<accession>A0A1B4VCW2</accession>
<dbReference type="Proteomes" id="UP000218899">
    <property type="component" value="Chromosome"/>
</dbReference>
<protein>
    <submittedName>
        <fullName evidence="3">DNA binding protein, excisionase family</fullName>
    </submittedName>
</protein>
<dbReference type="OrthoDB" id="9800023at2"/>
<dbReference type="Pfam" id="PF12728">
    <property type="entry name" value="HTH_17"/>
    <property type="match status" value="1"/>
</dbReference>
<proteinExistence type="predicted"/>
<evidence type="ECO:0000313" key="4">
    <source>
        <dbReference type="Proteomes" id="UP000218899"/>
    </source>
</evidence>
<name>A0A1B4VCW2_9GAMM</name>
<feature type="region of interest" description="Disordered" evidence="1">
    <location>
        <begin position="1"/>
        <end position="32"/>
    </location>
</feature>
<evidence type="ECO:0000256" key="1">
    <source>
        <dbReference type="SAM" id="MobiDB-lite"/>
    </source>
</evidence>
<organism evidence="3 4">
    <name type="scientific">Sulfurifustis variabilis</name>
    <dbReference type="NCBI Taxonomy" id="1675686"/>
    <lineage>
        <taxon>Bacteria</taxon>
        <taxon>Pseudomonadati</taxon>
        <taxon>Pseudomonadota</taxon>
        <taxon>Gammaproteobacteria</taxon>
        <taxon>Acidiferrobacterales</taxon>
        <taxon>Acidiferrobacteraceae</taxon>
        <taxon>Sulfurifustis</taxon>
    </lineage>
</organism>
<dbReference type="RefSeq" id="WP_096462199.1">
    <property type="nucleotide sequence ID" value="NZ_AP014936.1"/>
</dbReference>